<feature type="transmembrane region" description="Helical" evidence="7">
    <location>
        <begin position="243"/>
        <end position="259"/>
    </location>
</feature>
<evidence type="ECO:0000256" key="1">
    <source>
        <dbReference type="ARBA" id="ARBA00004141"/>
    </source>
</evidence>
<comment type="caution">
    <text evidence="9">The sequence shown here is derived from an EMBL/GenBank/DDBJ whole genome shotgun (WGS) entry which is preliminary data.</text>
</comment>
<keyword evidence="10" id="KW-1185">Reference proteome</keyword>
<gene>
    <name evidence="9" type="ORF">BUALT_Bualt01G0123400</name>
</gene>
<dbReference type="Pfam" id="PF02544">
    <property type="entry name" value="Steroid_dh"/>
    <property type="match status" value="1"/>
</dbReference>
<dbReference type="PANTHER" id="PTHR10556">
    <property type="entry name" value="3-OXO-5-ALPHA-STEROID 4-DEHYDROGENASE"/>
    <property type="match status" value="1"/>
</dbReference>
<keyword evidence="3 7" id="KW-0812">Transmembrane</keyword>
<dbReference type="GO" id="GO:0016020">
    <property type="term" value="C:membrane"/>
    <property type="evidence" value="ECO:0007669"/>
    <property type="project" value="UniProtKB-SubCell"/>
</dbReference>
<comment type="similarity">
    <text evidence="2">Belongs to the steroid 5-alpha reductase family.</text>
</comment>
<evidence type="ECO:0000313" key="10">
    <source>
        <dbReference type="Proteomes" id="UP000826271"/>
    </source>
</evidence>
<feature type="transmembrane region" description="Helical" evidence="7">
    <location>
        <begin position="15"/>
        <end position="35"/>
    </location>
</feature>
<evidence type="ECO:0000256" key="3">
    <source>
        <dbReference type="ARBA" id="ARBA00022692"/>
    </source>
</evidence>
<evidence type="ECO:0000256" key="4">
    <source>
        <dbReference type="ARBA" id="ARBA00022989"/>
    </source>
</evidence>
<protein>
    <recommendedName>
        <fullName evidence="8">3-oxo-5-alpha-steroid 4-dehydrogenase C-terminal domain-containing protein</fullName>
    </recommendedName>
</protein>
<feature type="transmembrane region" description="Helical" evidence="7">
    <location>
        <begin position="178"/>
        <end position="196"/>
    </location>
</feature>
<evidence type="ECO:0000256" key="6">
    <source>
        <dbReference type="SAM" id="MobiDB-lite"/>
    </source>
</evidence>
<keyword evidence="5 7" id="KW-0472">Membrane</keyword>
<comment type="subcellular location">
    <subcellularLocation>
        <location evidence="1">Membrane</location>
        <topology evidence="1">Multi-pass membrane protein</topology>
    </subcellularLocation>
</comment>
<dbReference type="GO" id="GO:0006629">
    <property type="term" value="P:lipid metabolic process"/>
    <property type="evidence" value="ECO:0007669"/>
    <property type="project" value="InterPro"/>
</dbReference>
<proteinExistence type="inferred from homology"/>
<evidence type="ECO:0000256" key="7">
    <source>
        <dbReference type="SAM" id="Phobius"/>
    </source>
</evidence>
<keyword evidence="4 7" id="KW-1133">Transmembrane helix</keyword>
<sequence>MVLSVLLKFIYPPPASVVITAMSVISFVSLSNAGWMETKGKHMQYSKLRNVGKKSATATATATDDDDDDKKKKKKDDKENAKLSGKVGMIVAYTPAFLAGVSSFFLFPDGDLRFTLLRSAVTIHFFKRLFEVLFVHKISGWMDVEAMTTISLSYFLSSSTMIYTQNLMLQLPEPTVDLKYVGVPLFLVGIGGNFYHHYLLSRLRAKGEKQYKIPQGGLFNLVICPHYLFEILGFFGISCISQTVYSLSFTLGTTFYLMGRSSATRDWYQSKFEDFPKDVKALIPYIF</sequence>
<dbReference type="PROSITE" id="PS50244">
    <property type="entry name" value="S5A_REDUCTASE"/>
    <property type="match status" value="1"/>
</dbReference>
<dbReference type="InterPro" id="IPR001104">
    <property type="entry name" value="3-oxo-5_a-steroid_4-DH_C"/>
</dbReference>
<dbReference type="Proteomes" id="UP000826271">
    <property type="component" value="Unassembled WGS sequence"/>
</dbReference>
<evidence type="ECO:0000259" key="8">
    <source>
        <dbReference type="Pfam" id="PF02544"/>
    </source>
</evidence>
<feature type="transmembrane region" description="Helical" evidence="7">
    <location>
        <begin position="217"/>
        <end position="237"/>
    </location>
</feature>
<accession>A0AAV6Y6L8</accession>
<evidence type="ECO:0000256" key="2">
    <source>
        <dbReference type="ARBA" id="ARBA00007742"/>
    </source>
</evidence>
<feature type="transmembrane region" description="Helical" evidence="7">
    <location>
        <begin position="83"/>
        <end position="107"/>
    </location>
</feature>
<reference evidence="9" key="1">
    <citation type="submission" date="2019-10" db="EMBL/GenBank/DDBJ databases">
        <authorList>
            <person name="Zhang R."/>
            <person name="Pan Y."/>
            <person name="Wang J."/>
            <person name="Ma R."/>
            <person name="Yu S."/>
        </authorList>
    </citation>
    <scope>NUCLEOTIDE SEQUENCE</scope>
    <source>
        <strain evidence="9">LA-IB0</strain>
        <tissue evidence="9">Leaf</tissue>
    </source>
</reference>
<dbReference type="Gene3D" id="1.20.120.1630">
    <property type="match status" value="1"/>
</dbReference>
<feature type="region of interest" description="Disordered" evidence="6">
    <location>
        <begin position="59"/>
        <end position="78"/>
    </location>
</feature>
<dbReference type="PANTHER" id="PTHR10556:SF35">
    <property type="entry name" value="3-OXO-5-ALPHA-STEROID 4-DEHYDROGENASE FAMILY PROTEIN"/>
    <property type="match status" value="1"/>
</dbReference>
<dbReference type="AlphaFoldDB" id="A0AAV6Y6L8"/>
<dbReference type="InterPro" id="IPR039357">
    <property type="entry name" value="SRD5A/TECR"/>
</dbReference>
<dbReference type="GO" id="GO:0016627">
    <property type="term" value="F:oxidoreductase activity, acting on the CH-CH group of donors"/>
    <property type="evidence" value="ECO:0007669"/>
    <property type="project" value="InterPro"/>
</dbReference>
<dbReference type="FunFam" id="1.20.120.1630:FF:000017">
    <property type="entry name" value="3-oxo-5-alpha-steroid 4-dehydrogenase family protein"/>
    <property type="match status" value="1"/>
</dbReference>
<feature type="domain" description="3-oxo-5-alpha-steroid 4-dehydrogenase C-terminal" evidence="8">
    <location>
        <begin position="177"/>
        <end position="287"/>
    </location>
</feature>
<name>A0AAV6Y6L8_9LAMI</name>
<evidence type="ECO:0000256" key="5">
    <source>
        <dbReference type="ARBA" id="ARBA00023136"/>
    </source>
</evidence>
<organism evidence="9 10">
    <name type="scientific">Buddleja alternifolia</name>
    <dbReference type="NCBI Taxonomy" id="168488"/>
    <lineage>
        <taxon>Eukaryota</taxon>
        <taxon>Viridiplantae</taxon>
        <taxon>Streptophyta</taxon>
        <taxon>Embryophyta</taxon>
        <taxon>Tracheophyta</taxon>
        <taxon>Spermatophyta</taxon>
        <taxon>Magnoliopsida</taxon>
        <taxon>eudicotyledons</taxon>
        <taxon>Gunneridae</taxon>
        <taxon>Pentapetalae</taxon>
        <taxon>asterids</taxon>
        <taxon>lamiids</taxon>
        <taxon>Lamiales</taxon>
        <taxon>Scrophulariaceae</taxon>
        <taxon>Buddlejeae</taxon>
        <taxon>Buddleja</taxon>
    </lineage>
</organism>
<dbReference type="EMBL" id="WHWC01000001">
    <property type="protein sequence ID" value="KAG8390821.1"/>
    <property type="molecule type" value="Genomic_DNA"/>
</dbReference>
<evidence type="ECO:0000313" key="9">
    <source>
        <dbReference type="EMBL" id="KAG8390821.1"/>
    </source>
</evidence>